<keyword evidence="4" id="KW-1185">Reference proteome</keyword>
<dbReference type="AlphaFoldDB" id="A0A1R4B2B8"/>
<name>A0A1R4B2B8_9VIBR</name>
<dbReference type="SUPFAM" id="SSF53067">
    <property type="entry name" value="Actin-like ATPase domain"/>
    <property type="match status" value="2"/>
</dbReference>
<dbReference type="STRING" id="1918946.VPAL9027_01010"/>
<dbReference type="Pfam" id="PF12531">
    <property type="entry name" value="DUF3731"/>
    <property type="match status" value="1"/>
</dbReference>
<protein>
    <submittedName>
        <fullName evidence="3">Chaperone protein DnaK</fullName>
    </submittedName>
</protein>
<dbReference type="GO" id="GO:0140662">
    <property type="term" value="F:ATP-dependent protein folding chaperone"/>
    <property type="evidence" value="ECO:0007669"/>
    <property type="project" value="InterPro"/>
</dbReference>
<dbReference type="InterPro" id="IPR013126">
    <property type="entry name" value="Hsp_70_fam"/>
</dbReference>
<dbReference type="Gene3D" id="3.30.420.40">
    <property type="match status" value="2"/>
</dbReference>
<evidence type="ECO:0000256" key="1">
    <source>
        <dbReference type="ARBA" id="ARBA00022741"/>
    </source>
</evidence>
<dbReference type="InterPro" id="IPR021030">
    <property type="entry name" value="DUF3731"/>
</dbReference>
<proteinExistence type="predicted"/>
<dbReference type="Gene3D" id="3.90.640.10">
    <property type="entry name" value="Actin, Chain A, domain 4"/>
    <property type="match status" value="1"/>
</dbReference>
<dbReference type="Pfam" id="PF00012">
    <property type="entry name" value="HSP70"/>
    <property type="match status" value="1"/>
</dbReference>
<dbReference type="PANTHER" id="PTHR42749">
    <property type="entry name" value="CELL SHAPE-DETERMINING PROTEIN MREB"/>
    <property type="match status" value="1"/>
</dbReference>
<dbReference type="RefSeq" id="WP_077312924.1">
    <property type="nucleotide sequence ID" value="NZ_AP024887.1"/>
</dbReference>
<dbReference type="EMBL" id="FUFT01000002">
    <property type="protein sequence ID" value="SJL83062.1"/>
    <property type="molecule type" value="Genomic_DNA"/>
</dbReference>
<dbReference type="InterPro" id="IPR043129">
    <property type="entry name" value="ATPase_NBD"/>
</dbReference>
<dbReference type="PANTHER" id="PTHR42749:SF1">
    <property type="entry name" value="CELL SHAPE-DETERMINING PROTEIN MREB"/>
    <property type="match status" value="1"/>
</dbReference>
<keyword evidence="2" id="KW-0067">ATP-binding</keyword>
<accession>A0A1R4B2B8</accession>
<sequence length="937" mass="104459">MATTAQFLVGIDLGTTNTVVAYCELTDNLAQQSVEIFPIDQLIGPGEVARKPLLPSFRYHPAEQQFAATDMGLPWDNHSVDGDLPHVILGEWARELGTRVEGRQVSSAKSWLSHTGVDRTQPILPWAGTSGVEKVSPIVASASYLNHIRQAWNYHHPNQPLEQQEVVVTVPASFDESARKFTLQAAALAGLHNIVLLEEPQAVVYDWYARHQETAHEELNTIPLILVCDVGGGTTDLSLISTTFNDEQLALNRIGVGDHLMLGGDNVDLALAHLAEQRFGEQTTLNAASLTKLIQQTRKAKETLLADDAPEQAKITLLGSGSRLLGGTKSIGLSRDDVHNIALDGFFPMSALTDTPDSRRSAMVEFGLPYVADPAVSKHIAAFIHQHQSVARDAMQLSDEDIAVPVGLLLNGGAFNSRLITDRMTQLMDSWGGKPVTLLDNPSPDCSVALGAVAYGKARRGAQLTIGGGAARSYFLHLPHKKSTSQALCLLAKGTEEGQEIRLTSRRFSLTLDEPVRFNLLTSTHERMSNNQPVQNGALFNVDPDKFTPLPPYITTLKSNDVQALKANQKHRVEVQLACQLTEVGTLKMECVSSNDDRQRWEVEFAVRGEDGVSLDEESSSIPSNEQSAMDLLSKVYSGNKSSTDPKTIKTLNKTLEKRLGKREKWEFITLRRLFDTLLTGRKRRRRSELHEQHWLRLAGYTLRPGFGDSTDGWRIEQIWPLYQQGIQFPSHSTWSDWWTFWRRVSGGLNQEQQETLLGDIAKYLHPGAARNTKNSKETQDKGYEAMVRLAASLEHLDVEDKTLLATWFLNKALKNTQFRPEHWWALGRIATRVPLYGSAHNVVPREQVQQWLPKLLEQDWQQDTMAAFAAVMMCRKSGDRTLDISDDVRQQVLKKLNENKVPDSWYELVNSQTALSERESQRAYGDALPTGLFLIN</sequence>
<evidence type="ECO:0000313" key="3">
    <source>
        <dbReference type="EMBL" id="SJL83062.1"/>
    </source>
</evidence>
<dbReference type="CDD" id="cd10170">
    <property type="entry name" value="ASKHA_NBD_HSP70"/>
    <property type="match status" value="1"/>
</dbReference>
<reference evidence="3 4" key="1">
    <citation type="submission" date="2017-02" db="EMBL/GenBank/DDBJ databases">
        <authorList>
            <person name="Peterson S.W."/>
        </authorList>
    </citation>
    <scope>NUCLEOTIDE SEQUENCE [LARGE SCALE GENOMIC DNA]</scope>
    <source>
        <strain evidence="3 4">CECT 9027</strain>
    </source>
</reference>
<evidence type="ECO:0000313" key="4">
    <source>
        <dbReference type="Proteomes" id="UP000189475"/>
    </source>
</evidence>
<gene>
    <name evidence="3" type="primary">dnaK_3</name>
    <name evidence="3" type="ORF">VPAL9027_01010</name>
</gene>
<organism evidence="3 4">
    <name type="scientific">Vibrio palustris</name>
    <dbReference type="NCBI Taxonomy" id="1918946"/>
    <lineage>
        <taxon>Bacteria</taxon>
        <taxon>Pseudomonadati</taxon>
        <taxon>Pseudomonadota</taxon>
        <taxon>Gammaproteobacteria</taxon>
        <taxon>Vibrionales</taxon>
        <taxon>Vibrionaceae</taxon>
        <taxon>Vibrio</taxon>
    </lineage>
</organism>
<dbReference type="OrthoDB" id="580874at2"/>
<keyword evidence="1" id="KW-0547">Nucleotide-binding</keyword>
<evidence type="ECO:0000256" key="2">
    <source>
        <dbReference type="ARBA" id="ARBA00022840"/>
    </source>
</evidence>
<dbReference type="Proteomes" id="UP000189475">
    <property type="component" value="Unassembled WGS sequence"/>
</dbReference>
<dbReference type="PRINTS" id="PR00301">
    <property type="entry name" value="HEATSHOCK70"/>
</dbReference>
<dbReference type="GO" id="GO:0005524">
    <property type="term" value="F:ATP binding"/>
    <property type="evidence" value="ECO:0007669"/>
    <property type="project" value="UniProtKB-KW"/>
</dbReference>